<protein>
    <recommendedName>
        <fullName evidence="3">Protein rhiA</fullName>
    </recommendedName>
</protein>
<sequence length="224" mass="24435">MPNTYTLTVINNSELDRPTFAVFATLPATTAYDTVSLAWLTQPINAHNQYVFKWNITWGFAWSAQGTESGYQWAGSGQLAADPNATDRCKALFSYNQDFELTPANGNPDGQTLWISDDPTVPVPSVQASSVAITLDGDSVCATNAGPNLTQTFTLHPTYYIDAGNYVKGQMVDGSSVTSFQTLEYSGGNTALTATLNPDNTWDVGSSKELDFRRMFQAREARSR</sequence>
<comment type="caution">
    <text evidence="1">The sequence shown here is derived from an EMBL/GenBank/DDBJ whole genome shotgun (WGS) entry which is preliminary data.</text>
</comment>
<gene>
    <name evidence="1" type="ORF">F7O44_02895</name>
</gene>
<evidence type="ECO:0008006" key="3">
    <source>
        <dbReference type="Google" id="ProtNLM"/>
    </source>
</evidence>
<evidence type="ECO:0000313" key="2">
    <source>
        <dbReference type="Proteomes" id="UP000460435"/>
    </source>
</evidence>
<organism evidence="1 2">
    <name type="scientific">Phytoactinopolyspora mesophila</name>
    <dbReference type="NCBI Taxonomy" id="2650750"/>
    <lineage>
        <taxon>Bacteria</taxon>
        <taxon>Bacillati</taxon>
        <taxon>Actinomycetota</taxon>
        <taxon>Actinomycetes</taxon>
        <taxon>Jiangellales</taxon>
        <taxon>Jiangellaceae</taxon>
        <taxon>Phytoactinopolyspora</taxon>
    </lineage>
</organism>
<proteinExistence type="predicted"/>
<dbReference type="RefSeq" id="WP_162448659.1">
    <property type="nucleotide sequence ID" value="NZ_WLZY01000001.1"/>
</dbReference>
<reference evidence="1 2" key="1">
    <citation type="submission" date="2019-11" db="EMBL/GenBank/DDBJ databases">
        <authorList>
            <person name="Li X.-J."/>
            <person name="Feng X.-M."/>
        </authorList>
    </citation>
    <scope>NUCLEOTIDE SEQUENCE [LARGE SCALE GENOMIC DNA]</scope>
    <source>
        <strain evidence="1 2">XMNu-373</strain>
    </source>
</reference>
<dbReference type="EMBL" id="WLZY01000001">
    <property type="protein sequence ID" value="NDL56014.1"/>
    <property type="molecule type" value="Genomic_DNA"/>
</dbReference>
<accession>A0A7K3LYC2</accession>
<evidence type="ECO:0000313" key="1">
    <source>
        <dbReference type="EMBL" id="NDL56014.1"/>
    </source>
</evidence>
<keyword evidence="2" id="KW-1185">Reference proteome</keyword>
<dbReference type="AlphaFoldDB" id="A0A7K3LYC2"/>
<dbReference type="Proteomes" id="UP000460435">
    <property type="component" value="Unassembled WGS sequence"/>
</dbReference>
<name>A0A7K3LYC2_9ACTN</name>